<evidence type="ECO:0000313" key="1">
    <source>
        <dbReference type="EMBL" id="EER35723.1"/>
    </source>
</evidence>
<dbReference type="HOGENOM" id="CLU_1844817_0_0_1"/>
<proteinExistence type="predicted"/>
<accession>C5M324</accession>
<sequence length="139" mass="15584">MKPTLKDCTTKKTSTNMSRMVSMIMLLIKKKVPLTSIKPVPKSSLGSLLIMFQSVIMSPFVISSPETRAKLMNMNWIKYSPNVKPRSMNFTGKSVHSHFSKILEVFFVKVLQVCFGPNNSIILPITTGPMVIQTPLSHQ</sequence>
<dbReference type="RefSeq" id="XP_002545681.1">
    <property type="nucleotide sequence ID" value="XM_002545635.1"/>
</dbReference>
<dbReference type="VEuPathDB" id="FungiDB:CTRG_00463"/>
<evidence type="ECO:0000313" key="2">
    <source>
        <dbReference type="Proteomes" id="UP000002037"/>
    </source>
</evidence>
<organism evidence="1 2">
    <name type="scientific">Candida tropicalis (strain ATCC MYA-3404 / T1)</name>
    <name type="common">Yeast</name>
    <dbReference type="NCBI Taxonomy" id="294747"/>
    <lineage>
        <taxon>Eukaryota</taxon>
        <taxon>Fungi</taxon>
        <taxon>Dikarya</taxon>
        <taxon>Ascomycota</taxon>
        <taxon>Saccharomycotina</taxon>
        <taxon>Pichiomycetes</taxon>
        <taxon>Debaryomycetaceae</taxon>
        <taxon>Candida/Lodderomyces clade</taxon>
        <taxon>Candida</taxon>
    </lineage>
</organism>
<reference evidence="1 2" key="1">
    <citation type="journal article" date="2009" name="Nature">
        <title>Evolution of pathogenicity and sexual reproduction in eight Candida genomes.</title>
        <authorList>
            <person name="Butler G."/>
            <person name="Rasmussen M.D."/>
            <person name="Lin M.F."/>
            <person name="Santos M.A."/>
            <person name="Sakthikumar S."/>
            <person name="Munro C.A."/>
            <person name="Rheinbay E."/>
            <person name="Grabherr M."/>
            <person name="Forche A."/>
            <person name="Reedy J.L."/>
            <person name="Agrafioti I."/>
            <person name="Arnaud M.B."/>
            <person name="Bates S."/>
            <person name="Brown A.J."/>
            <person name="Brunke S."/>
            <person name="Costanzo M.C."/>
            <person name="Fitzpatrick D.A."/>
            <person name="de Groot P.W."/>
            <person name="Harris D."/>
            <person name="Hoyer L.L."/>
            <person name="Hube B."/>
            <person name="Klis F.M."/>
            <person name="Kodira C."/>
            <person name="Lennard N."/>
            <person name="Logue M.E."/>
            <person name="Martin R."/>
            <person name="Neiman A.M."/>
            <person name="Nikolaou E."/>
            <person name="Quail M.A."/>
            <person name="Quinn J."/>
            <person name="Santos M.C."/>
            <person name="Schmitzberger F.F."/>
            <person name="Sherlock G."/>
            <person name="Shah P."/>
            <person name="Silverstein K.A."/>
            <person name="Skrzypek M.S."/>
            <person name="Soll D."/>
            <person name="Staggs R."/>
            <person name="Stansfield I."/>
            <person name="Stumpf M.P."/>
            <person name="Sudbery P.E."/>
            <person name="Srikantha T."/>
            <person name="Zeng Q."/>
            <person name="Berman J."/>
            <person name="Berriman M."/>
            <person name="Heitman J."/>
            <person name="Gow N.A."/>
            <person name="Lorenz M.C."/>
            <person name="Birren B.W."/>
            <person name="Kellis M."/>
            <person name="Cuomo C.A."/>
        </authorList>
    </citation>
    <scope>NUCLEOTIDE SEQUENCE [LARGE SCALE GENOMIC DNA]</scope>
    <source>
        <strain evidence="2">ATCC MYA-3404 / T1</strain>
    </source>
</reference>
<dbReference type="AlphaFoldDB" id="C5M324"/>
<name>C5M324_CANTT</name>
<dbReference type="GeneID" id="8299001"/>
<dbReference type="KEGG" id="ctp:CTRG_00463"/>
<keyword evidence="2" id="KW-1185">Reference proteome</keyword>
<protein>
    <submittedName>
        <fullName evidence="1">Uncharacterized protein</fullName>
    </submittedName>
</protein>
<dbReference type="Proteomes" id="UP000002037">
    <property type="component" value="Unassembled WGS sequence"/>
</dbReference>
<gene>
    <name evidence="1" type="ORF">CTRG_00463</name>
</gene>
<dbReference type="EMBL" id="GG692395">
    <property type="protein sequence ID" value="EER35723.1"/>
    <property type="molecule type" value="Genomic_DNA"/>
</dbReference>